<dbReference type="Proteomes" id="UP000663870">
    <property type="component" value="Unassembled WGS sequence"/>
</dbReference>
<evidence type="ECO:0000313" key="3">
    <source>
        <dbReference type="EMBL" id="CAF0922748.1"/>
    </source>
</evidence>
<evidence type="ECO:0000313" key="1">
    <source>
        <dbReference type="EMBL" id="CAF0774673.1"/>
    </source>
</evidence>
<protein>
    <submittedName>
        <fullName evidence="3">Uncharacterized protein</fullName>
    </submittedName>
</protein>
<dbReference type="AlphaFoldDB" id="A0A814B6Y0"/>
<dbReference type="Proteomes" id="UP000663864">
    <property type="component" value="Unassembled WGS sequence"/>
</dbReference>
<proteinExistence type="predicted"/>
<dbReference type="EMBL" id="CAJNOL010000325">
    <property type="protein sequence ID" value="CAF1007329.1"/>
    <property type="molecule type" value="Genomic_DNA"/>
</dbReference>
<dbReference type="Proteomes" id="UP000663874">
    <property type="component" value="Unassembled WGS sequence"/>
</dbReference>
<evidence type="ECO:0000313" key="4">
    <source>
        <dbReference type="EMBL" id="CAF0989109.1"/>
    </source>
</evidence>
<dbReference type="Proteomes" id="UP000663836">
    <property type="component" value="Unassembled WGS sequence"/>
</dbReference>
<evidence type="ECO:0000313" key="9">
    <source>
        <dbReference type="Proteomes" id="UP000663864"/>
    </source>
</evidence>
<gene>
    <name evidence="7" type="ORF">FNK824_LOCUS106</name>
    <name evidence="8" type="ORF">JBS370_LOCUS8058</name>
    <name evidence="5" type="ORF">JXQ802_LOCUS14431</name>
    <name evidence="6" type="ORF">JXQ802_LOCUS14481</name>
    <name evidence="1" type="ORF">PYM288_LOCUS3294</name>
    <name evidence="4" type="ORF">RFH988_LOCUS13555</name>
    <name evidence="2" type="ORF">SEV965_LOCUS3473</name>
    <name evidence="3" type="ORF">ZHD862_LOCUS8488</name>
</gene>
<dbReference type="OrthoDB" id="9971200at2759"/>
<reference evidence="3" key="1">
    <citation type="submission" date="2021-02" db="EMBL/GenBank/DDBJ databases">
        <authorList>
            <person name="Nowell W R."/>
        </authorList>
    </citation>
    <scope>NUCLEOTIDE SEQUENCE</scope>
</reference>
<accession>A0A814B6Y0</accession>
<keyword evidence="10" id="KW-1185">Reference proteome</keyword>
<dbReference type="Proteomes" id="UP000663854">
    <property type="component" value="Unassembled WGS sequence"/>
</dbReference>
<evidence type="ECO:0000313" key="8">
    <source>
        <dbReference type="EMBL" id="CAF3678828.1"/>
    </source>
</evidence>
<dbReference type="EMBL" id="CAJNOH010000025">
    <property type="protein sequence ID" value="CAF0774673.1"/>
    <property type="molecule type" value="Genomic_DNA"/>
</dbReference>
<dbReference type="EMBL" id="CAJNOO010000600">
    <property type="protein sequence ID" value="CAF0989109.1"/>
    <property type="molecule type" value="Genomic_DNA"/>
</dbReference>
<evidence type="ECO:0000313" key="5">
    <source>
        <dbReference type="EMBL" id="CAF1006290.1"/>
    </source>
</evidence>
<dbReference type="EMBL" id="CAJNOL010000323">
    <property type="protein sequence ID" value="CAF1006290.1"/>
    <property type="molecule type" value="Genomic_DNA"/>
</dbReference>
<evidence type="ECO:0000313" key="10">
    <source>
        <dbReference type="Proteomes" id="UP000663870"/>
    </source>
</evidence>
<evidence type="ECO:0000313" key="7">
    <source>
        <dbReference type="EMBL" id="CAF3533658.1"/>
    </source>
</evidence>
<dbReference type="EMBL" id="CAJOBE010000004">
    <property type="protein sequence ID" value="CAF3533658.1"/>
    <property type="molecule type" value="Genomic_DNA"/>
</dbReference>
<sequence>MADNMKLSDDKRKEFDEYYKKNRDKLPACPTCQTNNDVIPTARGKPSTELLLYAEEGNVKLSGCTQSYNGWCKKCEKFI</sequence>
<dbReference type="Proteomes" id="UP000663882">
    <property type="component" value="Unassembled WGS sequence"/>
</dbReference>
<comment type="caution">
    <text evidence="3">The sequence shown here is derived from an EMBL/GenBank/DDBJ whole genome shotgun (WGS) entry which is preliminary data.</text>
</comment>
<dbReference type="EMBL" id="CAJOBD010000498">
    <property type="protein sequence ID" value="CAF3678828.1"/>
    <property type="molecule type" value="Genomic_DNA"/>
</dbReference>
<name>A0A814B6Y0_9BILA</name>
<organism evidence="3 9">
    <name type="scientific">Rotaria sordida</name>
    <dbReference type="NCBI Taxonomy" id="392033"/>
    <lineage>
        <taxon>Eukaryota</taxon>
        <taxon>Metazoa</taxon>
        <taxon>Spiralia</taxon>
        <taxon>Gnathifera</taxon>
        <taxon>Rotifera</taxon>
        <taxon>Eurotatoria</taxon>
        <taxon>Bdelloidea</taxon>
        <taxon>Philodinida</taxon>
        <taxon>Philodinidae</taxon>
        <taxon>Rotaria</taxon>
    </lineage>
</organism>
<dbReference type="EMBL" id="CAJNOU010000089">
    <property type="protein sequence ID" value="CAF0858171.1"/>
    <property type="molecule type" value="Genomic_DNA"/>
</dbReference>
<dbReference type="EMBL" id="CAJNOT010000274">
    <property type="protein sequence ID" value="CAF0922748.1"/>
    <property type="molecule type" value="Genomic_DNA"/>
</dbReference>
<evidence type="ECO:0000313" key="6">
    <source>
        <dbReference type="EMBL" id="CAF1007329.1"/>
    </source>
</evidence>
<dbReference type="Proteomes" id="UP000663889">
    <property type="component" value="Unassembled WGS sequence"/>
</dbReference>
<evidence type="ECO:0000313" key="2">
    <source>
        <dbReference type="EMBL" id="CAF0858171.1"/>
    </source>
</evidence>